<protein>
    <submittedName>
        <fullName evidence="1">Uncharacterized protein</fullName>
    </submittedName>
</protein>
<dbReference type="RefSeq" id="WP_266061967.1">
    <property type="nucleotide sequence ID" value="NZ_JAPKFM010000011.1"/>
</dbReference>
<evidence type="ECO:0000313" key="1">
    <source>
        <dbReference type="EMBL" id="MCX2964907.1"/>
    </source>
</evidence>
<evidence type="ECO:0000313" key="2">
    <source>
        <dbReference type="Proteomes" id="UP001143347"/>
    </source>
</evidence>
<gene>
    <name evidence="1" type="ORF">OSB52_12485</name>
</gene>
<reference evidence="1" key="1">
    <citation type="submission" date="2022-10" db="EMBL/GenBank/DDBJ databases">
        <title>WGS of marine actinomycetes from Thailand.</title>
        <authorList>
            <person name="Thawai C."/>
        </authorList>
    </citation>
    <scope>NUCLEOTIDE SEQUENCE</scope>
    <source>
        <strain evidence="1">SW21</strain>
    </source>
</reference>
<proteinExistence type="predicted"/>
<dbReference type="EMBL" id="JAPKFM010000011">
    <property type="protein sequence ID" value="MCX2964907.1"/>
    <property type="molecule type" value="Genomic_DNA"/>
</dbReference>
<comment type="caution">
    <text evidence="1">The sequence shown here is derived from an EMBL/GenBank/DDBJ whole genome shotgun (WGS) entry which is preliminary data.</text>
</comment>
<accession>A0A9X3D544</accession>
<organism evidence="1 2">
    <name type="scientific">Gordonia aquimaris</name>
    <dbReference type="NCBI Taxonomy" id="2984863"/>
    <lineage>
        <taxon>Bacteria</taxon>
        <taxon>Bacillati</taxon>
        <taxon>Actinomycetota</taxon>
        <taxon>Actinomycetes</taxon>
        <taxon>Mycobacteriales</taxon>
        <taxon>Gordoniaceae</taxon>
        <taxon>Gordonia</taxon>
    </lineage>
</organism>
<name>A0A9X3D544_9ACTN</name>
<dbReference type="Proteomes" id="UP001143347">
    <property type="component" value="Unassembled WGS sequence"/>
</dbReference>
<sequence length="162" mass="17935">MTTPSPYRRQLLATYLRMHLVGAGAGIRLAELLAGDPWTDGRLDHLPDELADEATFARGWAASVSGLSESWVPPTFALTAGVRRVVAPLRPTRGRFRRVLALEAMRSLVLAKKAMWELGIAIGDDVVDPGTVEQLRIYDEDAKRQARTLQELHQRASSEVFT</sequence>
<dbReference type="AlphaFoldDB" id="A0A9X3D544"/>
<keyword evidence="2" id="KW-1185">Reference proteome</keyword>